<feature type="chain" id="PRO_5042076516" description="Alginate lyase" evidence="1">
    <location>
        <begin position="22"/>
        <end position="250"/>
    </location>
</feature>
<dbReference type="Proteomes" id="UP000829756">
    <property type="component" value="Chromosome"/>
</dbReference>
<dbReference type="RefSeq" id="WP_132953800.1">
    <property type="nucleotide sequence ID" value="NZ_CP091507.1"/>
</dbReference>
<evidence type="ECO:0000313" key="3">
    <source>
        <dbReference type="EMBL" id="UOO80244.1"/>
    </source>
</evidence>
<proteinExistence type="predicted"/>
<dbReference type="EMBL" id="SLXE01000012">
    <property type="protein sequence ID" value="TCP06419.1"/>
    <property type="molecule type" value="Genomic_DNA"/>
</dbReference>
<evidence type="ECO:0000313" key="2">
    <source>
        <dbReference type="EMBL" id="TCP06419.1"/>
    </source>
</evidence>
<evidence type="ECO:0000256" key="1">
    <source>
        <dbReference type="SAM" id="SignalP"/>
    </source>
</evidence>
<evidence type="ECO:0008006" key="6">
    <source>
        <dbReference type="Google" id="ProtNLM"/>
    </source>
</evidence>
<protein>
    <recommendedName>
        <fullName evidence="6">Alginate lyase</fullName>
    </recommendedName>
</protein>
<accession>A0AAE9H229</accession>
<keyword evidence="4" id="KW-1185">Reference proteome</keyword>
<sequence length="250" mass="28330">MNRTYWYAGLFLSLLLPAAHADTPFMLLNDADGFVNLRDVHRPDKIIARLHTPQVVASYGEDYPDRMQYHQISYSATKAPAHFRRYAPLNPPGGLIHASRLKALDELPQFETGAQSSRQQIFRHGSHRIEIDYEPLTRHRFDGLKNGFYHTLEGRPFFGFDGGISVAQLNNLSVNPIRQIKAITVHHRSQSLPFPPAAIGQMLNFNIQGAAIGDENTWYLYGRGGDGAGAYYSVWTLQQGRPTSQFIWQY</sequence>
<keyword evidence="1" id="KW-0732">Signal</keyword>
<dbReference type="Proteomes" id="UP000294721">
    <property type="component" value="Unassembled WGS sequence"/>
</dbReference>
<organism evidence="3 5">
    <name type="scientific">Uruburuella suis</name>
    <dbReference type="NCBI Taxonomy" id="252130"/>
    <lineage>
        <taxon>Bacteria</taxon>
        <taxon>Pseudomonadati</taxon>
        <taxon>Pseudomonadota</taxon>
        <taxon>Betaproteobacteria</taxon>
        <taxon>Neisseriales</taxon>
        <taxon>Neisseriaceae</taxon>
        <taxon>Uruburuella</taxon>
    </lineage>
</organism>
<evidence type="ECO:0000313" key="4">
    <source>
        <dbReference type="Proteomes" id="UP000294721"/>
    </source>
</evidence>
<name>A0AAE9H229_9NEIS</name>
<feature type="signal peptide" evidence="1">
    <location>
        <begin position="1"/>
        <end position="21"/>
    </location>
</feature>
<dbReference type="EMBL" id="CP091507">
    <property type="protein sequence ID" value="UOO80244.1"/>
    <property type="molecule type" value="Genomic_DNA"/>
</dbReference>
<reference evidence="3" key="3">
    <citation type="journal article" date="2022" name="Res Sq">
        <title>Evolution of multicellular longitudinally dividing oral cavity symbionts (Neisseriaceae).</title>
        <authorList>
            <person name="Nyongesa S."/>
            <person name="Weber P."/>
            <person name="Bernet E."/>
            <person name="Pullido F."/>
            <person name="Nieckarz M."/>
            <person name="Delaby M."/>
            <person name="Nieves C."/>
            <person name="Viehboeck T."/>
            <person name="Krause N."/>
            <person name="Rivera-Millot A."/>
            <person name="Nakamura A."/>
            <person name="Vischer N."/>
            <person name="VanNieuwenhze M."/>
            <person name="Brun Y."/>
            <person name="Cava F."/>
            <person name="Bulgheresi S."/>
            <person name="Veyrier F."/>
        </authorList>
    </citation>
    <scope>NUCLEOTIDE SEQUENCE</scope>
    <source>
        <strain evidence="3">1258/02</strain>
    </source>
</reference>
<gene>
    <name evidence="2" type="ORF">EV680_11246</name>
    <name evidence="3" type="ORF">LVJ78_04330</name>
</gene>
<evidence type="ECO:0000313" key="5">
    <source>
        <dbReference type="Proteomes" id="UP000829756"/>
    </source>
</evidence>
<reference evidence="3" key="2">
    <citation type="submission" date="2021-12" db="EMBL/GenBank/DDBJ databases">
        <authorList>
            <person name="Veyrier F.J."/>
        </authorList>
    </citation>
    <scope>NUCLEOTIDE SEQUENCE</scope>
    <source>
        <strain evidence="3">1258/02</strain>
    </source>
</reference>
<dbReference type="AlphaFoldDB" id="A0AAE9H229"/>
<dbReference type="KEGG" id="usu:LVJ78_04330"/>
<reference evidence="2 4" key="1">
    <citation type="submission" date="2019-03" db="EMBL/GenBank/DDBJ databases">
        <title>Genomic Encyclopedia of Type Strains, Phase IV (KMG-IV): sequencing the most valuable type-strain genomes for metagenomic binning, comparative biology and taxonomic classification.</title>
        <authorList>
            <person name="Goeker M."/>
        </authorList>
    </citation>
    <scope>NUCLEOTIDE SEQUENCE [LARGE SCALE GENOMIC DNA]</scope>
    <source>
        <strain evidence="2 4">DSM 17474</strain>
    </source>
</reference>